<reference evidence="3 4" key="1">
    <citation type="journal article" date="2019" name="Nat. Commun.">
        <title>A new type of DNA phosphorothioation-based antiviral system in archaea.</title>
        <authorList>
            <person name="Xiong L."/>
            <person name="Liu S."/>
            <person name="Chen S."/>
            <person name="Xiao Y."/>
            <person name="Zhu B."/>
            <person name="Gao Y."/>
            <person name="Zhang Y."/>
            <person name="Chen B."/>
            <person name="Luo J."/>
            <person name="Deng Z."/>
            <person name="Chen X."/>
            <person name="Wang L."/>
            <person name="Chen S."/>
        </authorList>
    </citation>
    <scope>NUCLEOTIDE SEQUENCE [LARGE SCALE GENOMIC DNA]</scope>
    <source>
        <strain evidence="3 4">CBA1105</strain>
    </source>
</reference>
<organism evidence="3 4">
    <name type="scientific">Halapricum salinum</name>
    <dbReference type="NCBI Taxonomy" id="1457250"/>
    <lineage>
        <taxon>Archaea</taxon>
        <taxon>Methanobacteriati</taxon>
        <taxon>Methanobacteriota</taxon>
        <taxon>Stenosarchaea group</taxon>
        <taxon>Halobacteria</taxon>
        <taxon>Halobacteriales</taxon>
        <taxon>Haloarculaceae</taxon>
        <taxon>Halapricum</taxon>
    </lineage>
</organism>
<dbReference type="InterPro" id="IPR006016">
    <property type="entry name" value="UspA"/>
</dbReference>
<dbReference type="PANTHER" id="PTHR46268:SF6">
    <property type="entry name" value="UNIVERSAL STRESS PROTEIN UP12"/>
    <property type="match status" value="1"/>
</dbReference>
<feature type="domain" description="UspA" evidence="2">
    <location>
        <begin position="1"/>
        <end position="136"/>
    </location>
</feature>
<sequence length="290" mass="30984">MYEDILFPFDGSEGAAETLHHAAEIANWTDGEIQLLYVADTTEYSTTRVQSTVVDGQVEHGEDVLETAAETLDSLAADYSTDVVQGAPAETIVEYAEKYDYDVIVMPTQGRQGLSRYLLGSVTEKVVRLSSIPVLTSRMNPDDAFEFPYEQLLLATDGSQSAEHAAMHGLDLAAALDATVHALSAVETAVMGPDVEDVTNAGRDAAEEAVDTIANAAQRRGIDDIVRHVEDGAPAETILDVIESEDIDAVVMGTTGRRGITRILLGSVAEKTVRSAPVPVITVHGPDEAE</sequence>
<dbReference type="CDD" id="cd00293">
    <property type="entry name" value="USP-like"/>
    <property type="match status" value="2"/>
</dbReference>
<evidence type="ECO:0000313" key="4">
    <source>
        <dbReference type="Proteomes" id="UP000296706"/>
    </source>
</evidence>
<keyword evidence="4" id="KW-1185">Reference proteome</keyword>
<dbReference type="EMBL" id="CP031310">
    <property type="protein sequence ID" value="QCC50123.1"/>
    <property type="molecule type" value="Genomic_DNA"/>
</dbReference>
<dbReference type="RefSeq" id="WP_049993567.1">
    <property type="nucleotide sequence ID" value="NZ_CP031310.1"/>
</dbReference>
<dbReference type="PANTHER" id="PTHR46268">
    <property type="entry name" value="STRESS RESPONSE PROTEIN NHAX"/>
    <property type="match status" value="1"/>
</dbReference>
<evidence type="ECO:0000256" key="1">
    <source>
        <dbReference type="ARBA" id="ARBA00008791"/>
    </source>
</evidence>
<name>A0A4D6H8D6_9EURY</name>
<dbReference type="KEGG" id="hsn:DV733_02275"/>
<evidence type="ECO:0000259" key="2">
    <source>
        <dbReference type="Pfam" id="PF00582"/>
    </source>
</evidence>
<dbReference type="Gene3D" id="3.40.50.620">
    <property type="entry name" value="HUPs"/>
    <property type="match status" value="2"/>
</dbReference>
<feature type="domain" description="UspA" evidence="2">
    <location>
        <begin position="149"/>
        <end position="284"/>
    </location>
</feature>
<comment type="similarity">
    <text evidence="1">Belongs to the universal stress protein A family.</text>
</comment>
<dbReference type="Pfam" id="PF00582">
    <property type="entry name" value="Usp"/>
    <property type="match status" value="2"/>
</dbReference>
<dbReference type="OrthoDB" id="105697at2157"/>
<dbReference type="PRINTS" id="PR01438">
    <property type="entry name" value="UNVRSLSTRESS"/>
</dbReference>
<dbReference type="STRING" id="1457250.GCA_000755225_02753"/>
<dbReference type="AlphaFoldDB" id="A0A4D6H8D6"/>
<protein>
    <submittedName>
        <fullName evidence="3">Universal stress protein</fullName>
    </submittedName>
</protein>
<dbReference type="InterPro" id="IPR006015">
    <property type="entry name" value="Universal_stress_UspA"/>
</dbReference>
<evidence type="ECO:0000313" key="3">
    <source>
        <dbReference type="EMBL" id="QCC50123.1"/>
    </source>
</evidence>
<gene>
    <name evidence="3" type="ORF">DV733_02275</name>
</gene>
<dbReference type="Proteomes" id="UP000296706">
    <property type="component" value="Chromosome"/>
</dbReference>
<proteinExistence type="inferred from homology"/>
<dbReference type="GeneID" id="39846656"/>
<accession>A0A4D6H8D6</accession>
<dbReference type="SUPFAM" id="SSF52402">
    <property type="entry name" value="Adenine nucleotide alpha hydrolases-like"/>
    <property type="match status" value="2"/>
</dbReference>
<dbReference type="InterPro" id="IPR014729">
    <property type="entry name" value="Rossmann-like_a/b/a_fold"/>
</dbReference>